<sequence length="118" mass="13073">MEPRRKILIVEDEWIIALDLKTSLERRGYDALGPAPNVAEALALIQGEQVDGAILDVKLFDETSFAVADVLQERCIPYVFSTGYNPEELPAKYSEAAVLGKPHDERELLAALRLMFGG</sequence>
<evidence type="ECO:0000256" key="2">
    <source>
        <dbReference type="ARBA" id="ARBA00023015"/>
    </source>
</evidence>
<dbReference type="PROSITE" id="PS50110">
    <property type="entry name" value="RESPONSE_REGULATORY"/>
    <property type="match status" value="1"/>
</dbReference>
<dbReference type="Gene3D" id="3.40.50.2300">
    <property type="match status" value="1"/>
</dbReference>
<keyword evidence="1 4" id="KW-0597">Phosphoprotein</keyword>
<dbReference type="SUPFAM" id="SSF52172">
    <property type="entry name" value="CheY-like"/>
    <property type="match status" value="1"/>
</dbReference>
<dbReference type="SMART" id="SM00448">
    <property type="entry name" value="REC"/>
    <property type="match status" value="1"/>
</dbReference>
<dbReference type="InterPro" id="IPR050595">
    <property type="entry name" value="Bact_response_regulator"/>
</dbReference>
<dbReference type="RefSeq" id="WP_406856357.1">
    <property type="nucleotide sequence ID" value="NZ_CP157484.1"/>
</dbReference>
<feature type="domain" description="Response regulatory" evidence="5">
    <location>
        <begin position="6"/>
        <end position="116"/>
    </location>
</feature>
<reference evidence="6" key="1">
    <citation type="submission" date="2024-05" db="EMBL/GenBank/DDBJ databases">
        <authorList>
            <person name="Kim S."/>
            <person name="Heo J."/>
            <person name="Choi H."/>
            <person name="Choi Y."/>
            <person name="Kwon S.-W."/>
            <person name="Kim Y."/>
        </authorList>
    </citation>
    <scope>NUCLEOTIDE SEQUENCE</scope>
    <source>
        <strain evidence="6">KACC 23698</strain>
    </source>
</reference>
<keyword evidence="2" id="KW-0805">Transcription regulation</keyword>
<feature type="modified residue" description="4-aspartylphosphate" evidence="4">
    <location>
        <position position="56"/>
    </location>
</feature>
<name>A0AAU7JGI1_9HYPH</name>
<dbReference type="GO" id="GO:0000160">
    <property type="term" value="P:phosphorelay signal transduction system"/>
    <property type="evidence" value="ECO:0007669"/>
    <property type="project" value="InterPro"/>
</dbReference>
<evidence type="ECO:0000313" key="6">
    <source>
        <dbReference type="EMBL" id="XBO39512.1"/>
    </source>
</evidence>
<protein>
    <submittedName>
        <fullName evidence="6">Response regulator</fullName>
    </submittedName>
</protein>
<dbReference type="AlphaFoldDB" id="A0AAU7JGI1"/>
<dbReference type="PANTHER" id="PTHR44591:SF3">
    <property type="entry name" value="RESPONSE REGULATORY DOMAIN-CONTAINING PROTEIN"/>
    <property type="match status" value="1"/>
</dbReference>
<dbReference type="Pfam" id="PF00072">
    <property type="entry name" value="Response_reg"/>
    <property type="match status" value="1"/>
</dbReference>
<evidence type="ECO:0000256" key="4">
    <source>
        <dbReference type="PROSITE-ProRule" id="PRU00169"/>
    </source>
</evidence>
<dbReference type="PANTHER" id="PTHR44591">
    <property type="entry name" value="STRESS RESPONSE REGULATOR PROTEIN 1"/>
    <property type="match status" value="1"/>
</dbReference>
<dbReference type="EMBL" id="CP157484">
    <property type="protein sequence ID" value="XBO39512.1"/>
    <property type="molecule type" value="Genomic_DNA"/>
</dbReference>
<dbReference type="InterPro" id="IPR001789">
    <property type="entry name" value="Sig_transdc_resp-reg_receiver"/>
</dbReference>
<accession>A0AAU7JGI1</accession>
<dbReference type="InterPro" id="IPR011006">
    <property type="entry name" value="CheY-like_superfamily"/>
</dbReference>
<evidence type="ECO:0000256" key="3">
    <source>
        <dbReference type="ARBA" id="ARBA00023163"/>
    </source>
</evidence>
<evidence type="ECO:0000259" key="5">
    <source>
        <dbReference type="PROSITE" id="PS50110"/>
    </source>
</evidence>
<proteinExistence type="predicted"/>
<evidence type="ECO:0000256" key="1">
    <source>
        <dbReference type="ARBA" id="ARBA00022553"/>
    </source>
</evidence>
<gene>
    <name evidence="6" type="ORF">ABEG18_01615</name>
</gene>
<organism evidence="6">
    <name type="scientific">Alsobacter sp. KACC 23698</name>
    <dbReference type="NCBI Taxonomy" id="3149229"/>
    <lineage>
        <taxon>Bacteria</taxon>
        <taxon>Pseudomonadati</taxon>
        <taxon>Pseudomonadota</taxon>
        <taxon>Alphaproteobacteria</taxon>
        <taxon>Hyphomicrobiales</taxon>
        <taxon>Alsobacteraceae</taxon>
        <taxon>Alsobacter</taxon>
    </lineage>
</organism>
<keyword evidence="3" id="KW-0804">Transcription</keyword>